<organism evidence="1 2">
    <name type="scientific">Crossiella equi</name>
    <dbReference type="NCBI Taxonomy" id="130796"/>
    <lineage>
        <taxon>Bacteria</taxon>
        <taxon>Bacillati</taxon>
        <taxon>Actinomycetota</taxon>
        <taxon>Actinomycetes</taxon>
        <taxon>Pseudonocardiales</taxon>
        <taxon>Pseudonocardiaceae</taxon>
        <taxon>Crossiella</taxon>
    </lineage>
</organism>
<name>A0ABS5APS0_9PSEU</name>
<dbReference type="EMBL" id="JAGIOO010000001">
    <property type="protein sequence ID" value="MBP2478567.1"/>
    <property type="molecule type" value="Genomic_DNA"/>
</dbReference>
<dbReference type="Proteomes" id="UP001519363">
    <property type="component" value="Unassembled WGS sequence"/>
</dbReference>
<accession>A0ABS5APS0</accession>
<comment type="caution">
    <text evidence="1">The sequence shown here is derived from an EMBL/GenBank/DDBJ whole genome shotgun (WGS) entry which is preliminary data.</text>
</comment>
<dbReference type="RefSeq" id="WP_158103762.1">
    <property type="nucleotide sequence ID" value="NZ_JAGIOO010000001.1"/>
</dbReference>
<evidence type="ECO:0000313" key="2">
    <source>
        <dbReference type="Proteomes" id="UP001519363"/>
    </source>
</evidence>
<dbReference type="SUPFAM" id="SSF51338">
    <property type="entry name" value="Composite domain of metallo-dependent hydrolases"/>
    <property type="match status" value="1"/>
</dbReference>
<gene>
    <name evidence="1" type="ORF">JOF53_007439</name>
</gene>
<keyword evidence="2" id="KW-1185">Reference proteome</keyword>
<protein>
    <submittedName>
        <fullName evidence="1">Uncharacterized protein</fullName>
    </submittedName>
</protein>
<evidence type="ECO:0000313" key="1">
    <source>
        <dbReference type="EMBL" id="MBP2478567.1"/>
    </source>
</evidence>
<reference evidence="1 2" key="1">
    <citation type="submission" date="2021-03" db="EMBL/GenBank/DDBJ databases">
        <title>Sequencing the genomes of 1000 actinobacteria strains.</title>
        <authorList>
            <person name="Klenk H.-P."/>
        </authorList>
    </citation>
    <scope>NUCLEOTIDE SEQUENCE [LARGE SCALE GENOMIC DNA]</scope>
    <source>
        <strain evidence="1 2">DSM 44580</strain>
    </source>
</reference>
<sequence>MTADFLLLDSDPLADVRNLASIGAVVRAGHFLPHQEIDSVVEQLPVAAQP</sequence>
<proteinExistence type="predicted"/>
<dbReference type="Gene3D" id="2.30.40.10">
    <property type="entry name" value="Urease, subunit C, domain 1"/>
    <property type="match status" value="1"/>
</dbReference>
<dbReference type="InterPro" id="IPR011059">
    <property type="entry name" value="Metal-dep_hydrolase_composite"/>
</dbReference>